<dbReference type="InterPro" id="IPR024775">
    <property type="entry name" value="DinB-like"/>
</dbReference>
<dbReference type="Proteomes" id="UP000093309">
    <property type="component" value="Unassembled WGS sequence"/>
</dbReference>
<comment type="caution">
    <text evidence="2">The sequence shown here is derived from an EMBL/GenBank/DDBJ whole genome shotgun (WGS) entry which is preliminary data.</text>
</comment>
<dbReference type="Gene3D" id="1.20.120.450">
    <property type="entry name" value="dinb family like domain"/>
    <property type="match status" value="1"/>
</dbReference>
<evidence type="ECO:0000313" key="3">
    <source>
        <dbReference type="Proteomes" id="UP000093309"/>
    </source>
</evidence>
<evidence type="ECO:0000313" key="2">
    <source>
        <dbReference type="EMBL" id="OCT15340.1"/>
    </source>
</evidence>
<reference evidence="3" key="1">
    <citation type="submission" date="2016-05" db="EMBL/GenBank/DDBJ databases">
        <title>Paenibacillus oryzae. sp. nov., isolated from the rice root.</title>
        <authorList>
            <person name="Zhang J."/>
            <person name="Zhang X."/>
        </authorList>
    </citation>
    <scope>NUCLEOTIDE SEQUENCE [LARGE SCALE GENOMIC DNA]</scope>
    <source>
        <strain evidence="3">KCTC13222</strain>
    </source>
</reference>
<dbReference type="Pfam" id="PF12867">
    <property type="entry name" value="DinB_2"/>
    <property type="match status" value="1"/>
</dbReference>
<keyword evidence="3" id="KW-1185">Reference proteome</keyword>
<dbReference type="AlphaFoldDB" id="A0A1C1A4C8"/>
<gene>
    <name evidence="2" type="ORF">A8709_14715</name>
</gene>
<dbReference type="InterPro" id="IPR034660">
    <property type="entry name" value="DinB/YfiT-like"/>
</dbReference>
<accession>A0A1C1A4C8</accession>
<name>A0A1C1A4C8_9BACL</name>
<proteinExistence type="predicted"/>
<dbReference type="SUPFAM" id="SSF109854">
    <property type="entry name" value="DinB/YfiT-like putative metalloenzymes"/>
    <property type="match status" value="1"/>
</dbReference>
<dbReference type="EMBL" id="LYPC01000014">
    <property type="protein sequence ID" value="OCT15340.1"/>
    <property type="molecule type" value="Genomic_DNA"/>
</dbReference>
<sequence length="155" mass="17789">MEHIIFNQLAFARNNTLKVLEGITERTATSIPEKFRNHILWQAGHIYVVQERFALLLHGLEAQLPESFLALFVAGTTPLTWAETPPTMTEVVDMLRKQQERIQTALKDRLSEQAPAPYKTSSGFTLETFGEFLNFTLYHEGMHVSSIKHYKMLLN</sequence>
<dbReference type="STRING" id="512399.A8709_14715"/>
<evidence type="ECO:0000259" key="1">
    <source>
        <dbReference type="Pfam" id="PF12867"/>
    </source>
</evidence>
<organism evidence="2 3">
    <name type="scientific">Paenibacillus pectinilyticus</name>
    <dbReference type="NCBI Taxonomy" id="512399"/>
    <lineage>
        <taxon>Bacteria</taxon>
        <taxon>Bacillati</taxon>
        <taxon>Bacillota</taxon>
        <taxon>Bacilli</taxon>
        <taxon>Bacillales</taxon>
        <taxon>Paenibacillaceae</taxon>
        <taxon>Paenibacillus</taxon>
    </lineage>
</organism>
<protein>
    <recommendedName>
        <fullName evidence="1">DinB-like domain-containing protein</fullName>
    </recommendedName>
</protein>
<dbReference type="RefSeq" id="WP_065852251.1">
    <property type="nucleotide sequence ID" value="NZ_LYPC01000014.1"/>
</dbReference>
<feature type="domain" description="DinB-like" evidence="1">
    <location>
        <begin position="8"/>
        <end position="145"/>
    </location>
</feature>
<dbReference type="OrthoDB" id="4295522at2"/>